<evidence type="ECO:0000313" key="3">
    <source>
        <dbReference type="Proteomes" id="UP000472240"/>
    </source>
</evidence>
<sequence length="64" mass="7038">MAMEGRGGGHGFLEKEHLVLFQRGTDHIWDDTALIKVYNKAVASFKHSLKNGDISEASGKPKGR</sequence>
<dbReference type="InParanoid" id="A0A671DKX9"/>
<dbReference type="Pfam" id="PF20636">
    <property type="entry name" value="SMN_G2-BD"/>
    <property type="match status" value="1"/>
</dbReference>
<name>A0A671DKX9_RHIFE</name>
<reference evidence="2 3" key="2">
    <citation type="journal article" date="2018" name="Annu Rev Anim Biosci">
        <title>Bat Biology, Genomes, and the Bat1K Project: To Generate Chromosome-Level Genomes for All Living Bat Species.</title>
        <authorList>
            <person name="Teeling E.C."/>
            <person name="Vernes S.C."/>
            <person name="Davalos L.M."/>
            <person name="Ray D.A."/>
            <person name="Gilbert M.T.P."/>
            <person name="Myers E."/>
        </authorList>
    </citation>
    <scope>NUCLEOTIDE SEQUENCE</scope>
</reference>
<reference evidence="3" key="3">
    <citation type="submission" date="2018-12" db="EMBL/GenBank/DDBJ databases">
        <title>G10K-VGP greater horseshoe bat female genome, primary haplotype.</title>
        <authorList>
            <person name="Teeling E."/>
            <person name="Myers G."/>
            <person name="Vernes S."/>
            <person name="Pippel M."/>
            <person name="Winkler S."/>
            <person name="Fedrigo O."/>
            <person name="Rhie A."/>
            <person name="Koren S."/>
            <person name="Phillippy A."/>
            <person name="Lewin H."/>
            <person name="Damas J."/>
            <person name="Howe K."/>
            <person name="Mountcastle J."/>
            <person name="Jarvis E.D."/>
        </authorList>
    </citation>
    <scope>NUCLEOTIDE SEQUENCE [LARGE SCALE GENOMIC DNA]</scope>
</reference>
<reference evidence="2 3" key="1">
    <citation type="journal article" date="2015" name="Annu Rev Anim Biosci">
        <title>The Genome 10K Project: a way forward.</title>
        <authorList>
            <person name="Koepfli K.P."/>
            <person name="Paten B."/>
            <person name="O'Brien S.J."/>
            <person name="Koepfli K.P."/>
            <person name="Paten B."/>
            <person name="Antunes A."/>
            <person name="Belov K."/>
            <person name="Bustamante C."/>
            <person name="Castoe T.A."/>
            <person name="Clawson H."/>
            <person name="Crawford A.J."/>
            <person name="Diekhans M."/>
            <person name="Distel D."/>
            <person name="Durbin R."/>
            <person name="Earl D."/>
            <person name="Fujita M.K."/>
            <person name="Gamble T."/>
            <person name="Georges A."/>
            <person name="Gemmell N."/>
            <person name="Gilbert M.T."/>
            <person name="Graves J.M."/>
            <person name="Green R.E."/>
            <person name="Hickey G."/>
            <person name="Jarvis E.D."/>
            <person name="Johnson W."/>
            <person name="Komissarov A."/>
            <person name="Korf I."/>
            <person name="Kuhn R."/>
            <person name="Larkin D.M."/>
            <person name="Lewin H."/>
            <person name="Lopez J.V."/>
            <person name="Ma J."/>
            <person name="Marques-Bonet T."/>
            <person name="Miller W."/>
            <person name="Murphy R."/>
            <person name="Pevzner P."/>
            <person name="Shapiro B."/>
            <person name="Steiner C."/>
            <person name="Tamazian G."/>
            <person name="Venkatesh B."/>
            <person name="Wang J."/>
            <person name="Wayne R."/>
            <person name="Wiley E."/>
            <person name="Yang H."/>
            <person name="Zhang G."/>
            <person name="Haussler D."/>
            <person name="Ryder O."/>
            <person name="O'Brien S.J."/>
        </authorList>
    </citation>
    <scope>NUCLEOTIDE SEQUENCE</scope>
</reference>
<reference evidence="2" key="4">
    <citation type="submission" date="2025-08" db="UniProtKB">
        <authorList>
            <consortium name="Ensembl"/>
        </authorList>
    </citation>
    <scope>IDENTIFICATION</scope>
</reference>
<dbReference type="Ensembl" id="ENSRFET00010001509.1">
    <property type="protein sequence ID" value="ENSRFEP00010001368.1"/>
    <property type="gene ID" value="ENSRFEG00010001023.1"/>
</dbReference>
<dbReference type="InterPro" id="IPR049481">
    <property type="entry name" value="SMN_G2-BD"/>
</dbReference>
<reference evidence="2" key="5">
    <citation type="submission" date="2025-09" db="UniProtKB">
        <authorList>
            <consortium name="Ensembl"/>
        </authorList>
    </citation>
    <scope>IDENTIFICATION</scope>
</reference>
<protein>
    <recommendedName>
        <fullName evidence="1">Survival Motor Neuron Gemin2-binding domain-containing protein</fullName>
    </recommendedName>
</protein>
<dbReference type="AlphaFoldDB" id="A0A671DKX9"/>
<accession>A0A671DKX9</accession>
<feature type="domain" description="Survival Motor Neuron Gemin2-binding" evidence="1">
    <location>
        <begin position="26"/>
        <end position="50"/>
    </location>
</feature>
<dbReference type="GeneTree" id="ENSGT00940000171015"/>
<evidence type="ECO:0000259" key="1">
    <source>
        <dbReference type="Pfam" id="PF20636"/>
    </source>
</evidence>
<dbReference type="OMA" id="HIWDDTA"/>
<proteinExistence type="predicted"/>
<keyword evidence="3" id="KW-1185">Reference proteome</keyword>
<evidence type="ECO:0000313" key="2">
    <source>
        <dbReference type="Ensembl" id="ENSRFEP00010001368.1"/>
    </source>
</evidence>
<organism evidence="2 3">
    <name type="scientific">Rhinolophus ferrumequinum</name>
    <name type="common">Greater horseshoe bat</name>
    <dbReference type="NCBI Taxonomy" id="59479"/>
    <lineage>
        <taxon>Eukaryota</taxon>
        <taxon>Metazoa</taxon>
        <taxon>Chordata</taxon>
        <taxon>Craniata</taxon>
        <taxon>Vertebrata</taxon>
        <taxon>Euteleostomi</taxon>
        <taxon>Mammalia</taxon>
        <taxon>Eutheria</taxon>
        <taxon>Laurasiatheria</taxon>
        <taxon>Chiroptera</taxon>
        <taxon>Yinpterochiroptera</taxon>
        <taxon>Rhinolophoidea</taxon>
        <taxon>Rhinolophidae</taxon>
        <taxon>Rhinolophinae</taxon>
        <taxon>Rhinolophus</taxon>
    </lineage>
</organism>
<dbReference type="CDD" id="cd22851">
    <property type="entry name" value="SMN_N"/>
    <property type="match status" value="1"/>
</dbReference>
<dbReference type="Proteomes" id="UP000472240">
    <property type="component" value="Chromosome 1"/>
</dbReference>